<dbReference type="Proteomes" id="UP000188320">
    <property type="component" value="Unassembled WGS sequence"/>
</dbReference>
<comment type="caution">
    <text evidence="2">The sequence shown here is derived from an EMBL/GenBank/DDBJ whole genome shotgun (WGS) entry which is preliminary data.</text>
</comment>
<keyword evidence="1" id="KW-0812">Transmembrane</keyword>
<keyword evidence="3" id="KW-1185">Reference proteome</keyword>
<evidence type="ECO:0000256" key="1">
    <source>
        <dbReference type="SAM" id="Phobius"/>
    </source>
</evidence>
<keyword evidence="1" id="KW-1133">Transmembrane helix</keyword>
<feature type="transmembrane region" description="Helical" evidence="1">
    <location>
        <begin position="20"/>
        <end position="39"/>
    </location>
</feature>
<sequence>MSANAIIPSAGRGFAPRTGSSGSLLVIVVASIRLVYLMAPLSAIITIAMGTVNTPTCEYFANGAKSLKNKSGNTKIIEIRIMTIRRSMATPDMNSVEIAVTMSPDIIKYVMQLPIPLKINAKLSA</sequence>
<protein>
    <submittedName>
        <fullName evidence="2">Uncharacterized protein</fullName>
    </submittedName>
</protein>
<keyword evidence="1" id="KW-0472">Membrane</keyword>
<gene>
    <name evidence="2" type="ORF">AX774_g1544</name>
</gene>
<name>A0A1R1PVG2_ZANCU</name>
<evidence type="ECO:0000313" key="2">
    <source>
        <dbReference type="EMBL" id="OMH84931.1"/>
    </source>
</evidence>
<dbReference type="EMBL" id="LSSK01000130">
    <property type="protein sequence ID" value="OMH84931.1"/>
    <property type="molecule type" value="Genomic_DNA"/>
</dbReference>
<organism evidence="2 3">
    <name type="scientific">Zancudomyces culisetae</name>
    <name type="common">Gut fungus</name>
    <name type="synonym">Smittium culisetae</name>
    <dbReference type="NCBI Taxonomy" id="1213189"/>
    <lineage>
        <taxon>Eukaryota</taxon>
        <taxon>Fungi</taxon>
        <taxon>Fungi incertae sedis</taxon>
        <taxon>Zoopagomycota</taxon>
        <taxon>Kickxellomycotina</taxon>
        <taxon>Harpellomycetes</taxon>
        <taxon>Harpellales</taxon>
        <taxon>Legeriomycetaceae</taxon>
        <taxon>Zancudomyces</taxon>
    </lineage>
</organism>
<dbReference type="AlphaFoldDB" id="A0A1R1PVG2"/>
<reference evidence="3" key="1">
    <citation type="submission" date="2017-01" db="EMBL/GenBank/DDBJ databases">
        <authorList>
            <person name="Wang Y."/>
            <person name="White M."/>
            <person name="Kvist S."/>
            <person name="Moncalvo J.-M."/>
        </authorList>
    </citation>
    <scope>NUCLEOTIDE SEQUENCE [LARGE SCALE GENOMIC DNA]</scope>
    <source>
        <strain evidence="3">COL-18-3</strain>
    </source>
</reference>
<proteinExistence type="predicted"/>
<accession>A0A1R1PVG2</accession>
<evidence type="ECO:0000313" key="3">
    <source>
        <dbReference type="Proteomes" id="UP000188320"/>
    </source>
</evidence>